<proteinExistence type="inferred from homology"/>
<dbReference type="OrthoDB" id="588983at2759"/>
<evidence type="ECO:0000256" key="2">
    <source>
        <dbReference type="SAM" id="MobiDB-lite"/>
    </source>
</evidence>
<evidence type="ECO:0000259" key="3">
    <source>
        <dbReference type="SMART" id="SM00769"/>
    </source>
</evidence>
<feature type="compositionally biased region" description="Basic residues" evidence="2">
    <location>
        <begin position="97"/>
        <end position="106"/>
    </location>
</feature>
<dbReference type="Gene3D" id="2.60.40.1820">
    <property type="match status" value="1"/>
</dbReference>
<name>A0A5A7PER2_STRAF</name>
<evidence type="ECO:0000313" key="5">
    <source>
        <dbReference type="Proteomes" id="UP000325081"/>
    </source>
</evidence>
<feature type="compositionally biased region" description="Basic and acidic residues" evidence="2">
    <location>
        <begin position="107"/>
        <end position="123"/>
    </location>
</feature>
<dbReference type="AlphaFoldDB" id="A0A5A7PER2"/>
<feature type="region of interest" description="Disordered" evidence="2">
    <location>
        <begin position="97"/>
        <end position="123"/>
    </location>
</feature>
<protein>
    <submittedName>
        <fullName evidence="4">Late embryogenesis abundant protein</fullName>
    </submittedName>
</protein>
<dbReference type="SUPFAM" id="SSF117070">
    <property type="entry name" value="LEA14-like"/>
    <property type="match status" value="1"/>
</dbReference>
<dbReference type="EMBL" id="BKCP01004406">
    <property type="protein sequence ID" value="GER31016.1"/>
    <property type="molecule type" value="Genomic_DNA"/>
</dbReference>
<accession>A0A5A7PER2</accession>
<dbReference type="PANTHER" id="PTHR31459:SF19">
    <property type="entry name" value="DESICCATION-RELATED PROTEIN LEA14-RELATED"/>
    <property type="match status" value="1"/>
</dbReference>
<dbReference type="InterPro" id="IPR013990">
    <property type="entry name" value="WHy-dom"/>
</dbReference>
<dbReference type="GO" id="GO:0005829">
    <property type="term" value="C:cytosol"/>
    <property type="evidence" value="ECO:0007669"/>
    <property type="project" value="TreeGrafter"/>
</dbReference>
<dbReference type="InterPro" id="IPR004864">
    <property type="entry name" value="LEA_2"/>
</dbReference>
<comment type="similarity">
    <text evidence="1">Belongs to the LEA type 2 family.</text>
</comment>
<dbReference type="Proteomes" id="UP000325081">
    <property type="component" value="Unassembled WGS sequence"/>
</dbReference>
<dbReference type="Pfam" id="PF03168">
    <property type="entry name" value="LEA_2"/>
    <property type="match status" value="1"/>
</dbReference>
<dbReference type="GO" id="GO:0009269">
    <property type="term" value="P:response to desiccation"/>
    <property type="evidence" value="ECO:0007669"/>
    <property type="project" value="InterPro"/>
</dbReference>
<gene>
    <name evidence="4" type="ORF">STAS_06992</name>
</gene>
<organism evidence="4 5">
    <name type="scientific">Striga asiatica</name>
    <name type="common">Asiatic witchweed</name>
    <name type="synonym">Buchnera asiatica</name>
    <dbReference type="NCBI Taxonomy" id="4170"/>
    <lineage>
        <taxon>Eukaryota</taxon>
        <taxon>Viridiplantae</taxon>
        <taxon>Streptophyta</taxon>
        <taxon>Embryophyta</taxon>
        <taxon>Tracheophyta</taxon>
        <taxon>Spermatophyta</taxon>
        <taxon>Magnoliopsida</taxon>
        <taxon>eudicotyledons</taxon>
        <taxon>Gunneridae</taxon>
        <taxon>Pentapetalae</taxon>
        <taxon>asterids</taxon>
        <taxon>lamiids</taxon>
        <taxon>Lamiales</taxon>
        <taxon>Orobanchaceae</taxon>
        <taxon>Buchnereae</taxon>
        <taxon>Striga</taxon>
    </lineage>
</organism>
<dbReference type="InterPro" id="IPR045043">
    <property type="entry name" value="Lea14-like"/>
</dbReference>
<evidence type="ECO:0000313" key="4">
    <source>
        <dbReference type="EMBL" id="GER31016.1"/>
    </source>
</evidence>
<comment type="caution">
    <text evidence="4">The sequence shown here is derived from an EMBL/GenBank/DDBJ whole genome shotgun (WGS) entry which is preliminary data.</text>
</comment>
<sequence length="123" mass="13433">MNLIEQAKNYVAEKVANMPMPEATIVDVDLKGFGLDGITLLAEISVSNPYSVPIPIGEIAYVVKSADRELASGTIPDLVSLKADEKTMLDVTVQAAHHRSAAHRKHHDSDFVQGRDKWGRTLP</sequence>
<dbReference type="SMART" id="SM00769">
    <property type="entry name" value="WHy"/>
    <property type="match status" value="1"/>
</dbReference>
<feature type="domain" description="Water stress and hypersensitive response" evidence="3">
    <location>
        <begin position="23"/>
        <end position="123"/>
    </location>
</feature>
<keyword evidence="5" id="KW-1185">Reference proteome</keyword>
<evidence type="ECO:0000256" key="1">
    <source>
        <dbReference type="ARBA" id="ARBA00005960"/>
    </source>
</evidence>
<dbReference type="PANTHER" id="PTHR31459">
    <property type="match status" value="1"/>
</dbReference>
<reference evidence="5" key="1">
    <citation type="journal article" date="2019" name="Curr. Biol.">
        <title>Genome Sequence of Striga asiatica Provides Insight into the Evolution of Plant Parasitism.</title>
        <authorList>
            <person name="Yoshida S."/>
            <person name="Kim S."/>
            <person name="Wafula E.K."/>
            <person name="Tanskanen J."/>
            <person name="Kim Y.M."/>
            <person name="Honaas L."/>
            <person name="Yang Z."/>
            <person name="Spallek T."/>
            <person name="Conn C.E."/>
            <person name="Ichihashi Y."/>
            <person name="Cheong K."/>
            <person name="Cui S."/>
            <person name="Der J.P."/>
            <person name="Gundlach H."/>
            <person name="Jiao Y."/>
            <person name="Hori C."/>
            <person name="Ishida J.K."/>
            <person name="Kasahara H."/>
            <person name="Kiba T."/>
            <person name="Kim M.S."/>
            <person name="Koo N."/>
            <person name="Laohavisit A."/>
            <person name="Lee Y.H."/>
            <person name="Lumba S."/>
            <person name="McCourt P."/>
            <person name="Mortimer J.C."/>
            <person name="Mutuku J.M."/>
            <person name="Nomura T."/>
            <person name="Sasaki-Sekimoto Y."/>
            <person name="Seto Y."/>
            <person name="Wang Y."/>
            <person name="Wakatake T."/>
            <person name="Sakakibara H."/>
            <person name="Demura T."/>
            <person name="Yamaguchi S."/>
            <person name="Yoneyama K."/>
            <person name="Manabe R.I."/>
            <person name="Nelson D.C."/>
            <person name="Schulman A.H."/>
            <person name="Timko M.P."/>
            <person name="dePamphilis C.W."/>
            <person name="Choi D."/>
            <person name="Shirasu K."/>
        </authorList>
    </citation>
    <scope>NUCLEOTIDE SEQUENCE [LARGE SCALE GENOMIC DNA]</scope>
    <source>
        <strain evidence="5">cv. UVA1</strain>
    </source>
</reference>